<evidence type="ECO:0000259" key="2">
    <source>
        <dbReference type="Pfam" id="PF18962"/>
    </source>
</evidence>
<sequence length="707" mass="77270">MGKFPVIILLLNLWFTAFSATPTNITGFFRSGQVFLTWDEVTGGEKYCIYRTTAFITPAGLVDGNKVYEVIQGSSGNKVLKKYFDSTSKTDLVPRCIVTRNVINPIDPATSGTATPVPEGTGMIVLTTHSTGTYYYAVTAVVGGTEEKTINGNISGPIFETVQEPAPVLYWQSSTMNARYYLQYLDVDSCNPTLNNMYAWPYWIGVNPTYNSETKHGDLYLAVDGHPGGIGGANNGGALYSYISVNSADVSTWWFGYSSTFKYDTSHIEFSSNDSIVTSGPIVNYTQARIMNFLKWMIQTEPYYSSRIDTNQIWVRGGSMGGMGAINFCRTYPGFFCRGVAKVAPTDFFEAGVWQYIGEGELIWGARDNDAMTVEFRGWRSEWAQEYFGGMTVHEWLNAEDIYANNQDVDYPFLFSVHGGADGAVNYPVQGPGLYLALNGAKHGFCGGVAGAGGHSTGAAGYYPYCEYMQRYLKKSSSYLAISNASGNAALPLPDVCEDQIYNLNQQFIWSSAEYKVGNYQNQIDELNRYEIVIASTAGATVADITPRRLQNFRIIPGNEYIVKKTAVNDVDAVSQIDTITADEYGLVTFTGFEVDSGGPNTGGCRFVMVPVEPISDVTAQLLKNDGTLVTVSPNPFNPATTITITNGEQRVTNFGVYTSNGKLVAALKTSGHKSIVWDASGQPSGVYVIKATIGNRTVSKKAILMR</sequence>
<gene>
    <name evidence="3" type="ORF">A2519_04450</name>
</gene>
<proteinExistence type="predicted"/>
<evidence type="ECO:0000313" key="4">
    <source>
        <dbReference type="Proteomes" id="UP000179243"/>
    </source>
</evidence>
<dbReference type="Gene3D" id="3.40.50.1820">
    <property type="entry name" value="alpha/beta hydrolase"/>
    <property type="match status" value="1"/>
</dbReference>
<dbReference type="Proteomes" id="UP000179243">
    <property type="component" value="Unassembled WGS sequence"/>
</dbReference>
<accession>A0A1F7FBS9</accession>
<protein>
    <recommendedName>
        <fullName evidence="2">Secretion system C-terminal sorting domain-containing protein</fullName>
    </recommendedName>
</protein>
<dbReference type="EMBL" id="MFYX01000078">
    <property type="protein sequence ID" value="OGK03947.1"/>
    <property type="molecule type" value="Genomic_DNA"/>
</dbReference>
<feature type="chain" id="PRO_5009528591" description="Secretion system C-terminal sorting domain-containing protein" evidence="1">
    <location>
        <begin position="20"/>
        <end position="707"/>
    </location>
</feature>
<evidence type="ECO:0000256" key="1">
    <source>
        <dbReference type="SAM" id="SignalP"/>
    </source>
</evidence>
<comment type="caution">
    <text evidence="3">The sequence shown here is derived from an EMBL/GenBank/DDBJ whole genome shotgun (WGS) entry which is preliminary data.</text>
</comment>
<feature type="signal peptide" evidence="1">
    <location>
        <begin position="1"/>
        <end position="19"/>
    </location>
</feature>
<dbReference type="AlphaFoldDB" id="A0A1F7FBS9"/>
<name>A0A1F7FBS9_UNCRA</name>
<feature type="domain" description="Secretion system C-terminal sorting" evidence="2">
    <location>
        <begin position="633"/>
        <end position="704"/>
    </location>
</feature>
<evidence type="ECO:0000313" key="3">
    <source>
        <dbReference type="EMBL" id="OGK03947.1"/>
    </source>
</evidence>
<dbReference type="NCBIfam" id="TIGR04183">
    <property type="entry name" value="Por_Secre_tail"/>
    <property type="match status" value="1"/>
</dbReference>
<dbReference type="InterPro" id="IPR026444">
    <property type="entry name" value="Secre_tail"/>
</dbReference>
<dbReference type="InterPro" id="IPR029058">
    <property type="entry name" value="AB_hydrolase_fold"/>
</dbReference>
<keyword evidence="1" id="KW-0732">Signal</keyword>
<dbReference type="SUPFAM" id="SSF53474">
    <property type="entry name" value="alpha/beta-Hydrolases"/>
    <property type="match status" value="1"/>
</dbReference>
<organism evidence="3 4">
    <name type="scientific">Candidatus Raymondbacteria bacterium RIFOXYD12_FULL_49_13</name>
    <dbReference type="NCBI Taxonomy" id="1817890"/>
    <lineage>
        <taxon>Bacteria</taxon>
        <taxon>Raymondiibacteriota</taxon>
    </lineage>
</organism>
<dbReference type="Pfam" id="PF18962">
    <property type="entry name" value="Por_Secre_tail"/>
    <property type="match status" value="1"/>
</dbReference>
<reference evidence="3 4" key="1">
    <citation type="journal article" date="2016" name="Nat. Commun.">
        <title>Thousands of microbial genomes shed light on interconnected biogeochemical processes in an aquifer system.</title>
        <authorList>
            <person name="Anantharaman K."/>
            <person name="Brown C.T."/>
            <person name="Hug L.A."/>
            <person name="Sharon I."/>
            <person name="Castelle C.J."/>
            <person name="Probst A.J."/>
            <person name="Thomas B.C."/>
            <person name="Singh A."/>
            <person name="Wilkins M.J."/>
            <person name="Karaoz U."/>
            <person name="Brodie E.L."/>
            <person name="Williams K.H."/>
            <person name="Hubbard S.S."/>
            <person name="Banfield J.F."/>
        </authorList>
    </citation>
    <scope>NUCLEOTIDE SEQUENCE [LARGE SCALE GENOMIC DNA]</scope>
</reference>